<dbReference type="SUPFAM" id="SSF46689">
    <property type="entry name" value="Homeodomain-like"/>
    <property type="match status" value="2"/>
</dbReference>
<dbReference type="InterPro" id="IPR001356">
    <property type="entry name" value="HD"/>
</dbReference>
<evidence type="ECO:0000259" key="6">
    <source>
        <dbReference type="PROSITE" id="PS50071"/>
    </source>
</evidence>
<dbReference type="PANTHER" id="PTHR24329">
    <property type="entry name" value="HOMEOBOX PROTEIN ARISTALESS"/>
    <property type="match status" value="1"/>
</dbReference>
<dbReference type="AlphaFoldDB" id="A0A2G5UC54"/>
<comment type="subcellular location">
    <subcellularLocation>
        <location evidence="1 2 3">Nucleus</location>
    </subcellularLocation>
</comment>
<dbReference type="GO" id="GO:0000981">
    <property type="term" value="F:DNA-binding transcription factor activity, RNA polymerase II-specific"/>
    <property type="evidence" value="ECO:0007669"/>
    <property type="project" value="TreeGrafter"/>
</dbReference>
<dbReference type="OrthoDB" id="6159439at2759"/>
<sequence length="381" mass="45087">MSREDDTISVKSDISKISEVSFLEDSDVESNDMMPFDSEDLEKSGESDGRSEEPRSSLKSDKILESVIPALEKLSIEFGRMKVKLMEQENERQKALEAKLLELEIENFNLRMEDFMKTQKLEEAMNRNQVLTKELEEAKTEILILKKSLAPTTARKTNHSGEHFQEWWNKQKANGYSLPEIARNLEAKKREWFEKRRCEEHTVSKNPSSETMENSEAKDSPFTPVQIEALEKEFERTHYPDVFARERLAKQLQIQESRIQEWFSCQRRSEWKIEQPAEPLEVLKHSDDDDQEWEDEDEEDGEYTEVIDEVFTPSQLEGLEKEFERTHYPDIYAREQLARQLHINESTVMVWLHNRRAKWIRENPTKTWWYKAANNSTKNES</sequence>
<evidence type="ECO:0000256" key="1">
    <source>
        <dbReference type="ARBA" id="ARBA00004123"/>
    </source>
</evidence>
<feature type="region of interest" description="Disordered" evidence="5">
    <location>
        <begin position="23"/>
        <end position="59"/>
    </location>
</feature>
<accession>A0A2G5UC54</accession>
<dbReference type="InterPro" id="IPR050649">
    <property type="entry name" value="Paired_Homeobox_TFs"/>
</dbReference>
<feature type="compositionally biased region" description="Basic and acidic residues" evidence="5">
    <location>
        <begin position="41"/>
        <end position="59"/>
    </location>
</feature>
<feature type="DNA-binding region" description="Homeobox" evidence="2">
    <location>
        <begin position="313"/>
        <end position="363"/>
    </location>
</feature>
<keyword evidence="2 3" id="KW-0539">Nucleus</keyword>
<dbReference type="GO" id="GO:0005634">
    <property type="term" value="C:nucleus"/>
    <property type="evidence" value="ECO:0007669"/>
    <property type="project" value="UniProtKB-SubCell"/>
</dbReference>
<dbReference type="PROSITE" id="PS50071">
    <property type="entry name" value="HOMEOBOX_2"/>
    <property type="match status" value="2"/>
</dbReference>
<dbReference type="CDD" id="cd00086">
    <property type="entry name" value="homeodomain"/>
    <property type="match status" value="2"/>
</dbReference>
<dbReference type="GO" id="GO:0000977">
    <property type="term" value="F:RNA polymerase II transcription regulatory region sequence-specific DNA binding"/>
    <property type="evidence" value="ECO:0007669"/>
    <property type="project" value="TreeGrafter"/>
</dbReference>
<dbReference type="SMART" id="SM00389">
    <property type="entry name" value="HOX"/>
    <property type="match status" value="2"/>
</dbReference>
<feature type="domain" description="Homeobox" evidence="6">
    <location>
        <begin position="213"/>
        <end position="273"/>
    </location>
</feature>
<evidence type="ECO:0000256" key="5">
    <source>
        <dbReference type="SAM" id="MobiDB-lite"/>
    </source>
</evidence>
<organism evidence="7 8">
    <name type="scientific">Caenorhabditis nigoni</name>
    <dbReference type="NCBI Taxonomy" id="1611254"/>
    <lineage>
        <taxon>Eukaryota</taxon>
        <taxon>Metazoa</taxon>
        <taxon>Ecdysozoa</taxon>
        <taxon>Nematoda</taxon>
        <taxon>Chromadorea</taxon>
        <taxon>Rhabditida</taxon>
        <taxon>Rhabditina</taxon>
        <taxon>Rhabditomorpha</taxon>
        <taxon>Rhabditoidea</taxon>
        <taxon>Rhabditidae</taxon>
        <taxon>Peloderinae</taxon>
        <taxon>Caenorhabditis</taxon>
    </lineage>
</organism>
<evidence type="ECO:0000313" key="8">
    <source>
        <dbReference type="Proteomes" id="UP000230233"/>
    </source>
</evidence>
<feature type="region of interest" description="Disordered" evidence="5">
    <location>
        <begin position="279"/>
        <end position="301"/>
    </location>
</feature>
<feature type="compositionally biased region" description="Polar residues" evidence="5">
    <location>
        <begin position="204"/>
        <end position="214"/>
    </location>
</feature>
<keyword evidence="4" id="KW-0175">Coiled coil</keyword>
<keyword evidence="8" id="KW-1185">Reference proteome</keyword>
<dbReference type="Gene3D" id="1.10.10.60">
    <property type="entry name" value="Homeodomain-like"/>
    <property type="match status" value="2"/>
</dbReference>
<feature type="domain" description="Homeobox" evidence="6">
    <location>
        <begin position="311"/>
        <end position="362"/>
    </location>
</feature>
<dbReference type="PANTHER" id="PTHR24329:SF543">
    <property type="entry name" value="FI01017P-RELATED"/>
    <property type="match status" value="1"/>
</dbReference>
<feature type="compositionally biased region" description="Acidic residues" evidence="5">
    <location>
        <begin position="288"/>
        <end position="301"/>
    </location>
</feature>
<dbReference type="Pfam" id="PF00046">
    <property type="entry name" value="Homeodomain"/>
    <property type="match status" value="2"/>
</dbReference>
<name>A0A2G5UC54_9PELO</name>
<protein>
    <recommendedName>
        <fullName evidence="6">Homeobox domain-containing protein</fullName>
    </recommendedName>
</protein>
<dbReference type="STRING" id="1611254.A0A2G5UC54"/>
<dbReference type="Proteomes" id="UP000230233">
    <property type="component" value="Chromosome IV"/>
</dbReference>
<evidence type="ECO:0000256" key="4">
    <source>
        <dbReference type="SAM" id="Coils"/>
    </source>
</evidence>
<feature type="DNA-binding region" description="Homeobox" evidence="2">
    <location>
        <begin position="215"/>
        <end position="274"/>
    </location>
</feature>
<evidence type="ECO:0000313" key="7">
    <source>
        <dbReference type="EMBL" id="PIC36921.1"/>
    </source>
</evidence>
<reference evidence="8" key="1">
    <citation type="submission" date="2017-10" db="EMBL/GenBank/DDBJ databases">
        <title>Rapid genome shrinkage in a self-fertile nematode reveals novel sperm competition proteins.</title>
        <authorList>
            <person name="Yin D."/>
            <person name="Schwarz E.M."/>
            <person name="Thomas C.G."/>
            <person name="Felde R.L."/>
            <person name="Korf I.F."/>
            <person name="Cutter A.D."/>
            <person name="Schartner C.M."/>
            <person name="Ralston E.J."/>
            <person name="Meyer B.J."/>
            <person name="Haag E.S."/>
        </authorList>
    </citation>
    <scope>NUCLEOTIDE SEQUENCE [LARGE SCALE GENOMIC DNA]</scope>
    <source>
        <strain evidence="8">JU1422</strain>
    </source>
</reference>
<evidence type="ECO:0000256" key="2">
    <source>
        <dbReference type="PROSITE-ProRule" id="PRU00108"/>
    </source>
</evidence>
<dbReference type="InterPro" id="IPR009057">
    <property type="entry name" value="Homeodomain-like_sf"/>
</dbReference>
<dbReference type="EMBL" id="PDUG01000004">
    <property type="protein sequence ID" value="PIC36921.1"/>
    <property type="molecule type" value="Genomic_DNA"/>
</dbReference>
<comment type="caution">
    <text evidence="7">The sequence shown here is derived from an EMBL/GenBank/DDBJ whole genome shotgun (WGS) entry which is preliminary data.</text>
</comment>
<keyword evidence="2 3" id="KW-0371">Homeobox</keyword>
<evidence type="ECO:0000256" key="3">
    <source>
        <dbReference type="RuleBase" id="RU000682"/>
    </source>
</evidence>
<feature type="coiled-coil region" evidence="4">
    <location>
        <begin position="71"/>
        <end position="148"/>
    </location>
</feature>
<gene>
    <name evidence="7" type="primary">Cnig_chr_IV.g15737</name>
    <name evidence="7" type="ORF">B9Z55_015737</name>
</gene>
<proteinExistence type="predicted"/>
<keyword evidence="2 3" id="KW-0238">DNA-binding</keyword>
<feature type="region of interest" description="Disordered" evidence="5">
    <location>
        <begin position="199"/>
        <end position="222"/>
    </location>
</feature>